<protein>
    <submittedName>
        <fullName evidence="2">DUF4494 domain-containing protein</fullName>
    </submittedName>
</protein>
<feature type="region of interest" description="Disordered" evidence="1">
    <location>
        <begin position="164"/>
        <end position="183"/>
    </location>
</feature>
<dbReference type="Pfam" id="PF14902">
    <property type="entry name" value="DUF4494"/>
    <property type="match status" value="1"/>
</dbReference>
<accession>A0A6M0IJ37</accession>
<evidence type="ECO:0000313" key="3">
    <source>
        <dbReference type="Proteomes" id="UP000477386"/>
    </source>
</evidence>
<keyword evidence="3" id="KW-1185">Reference proteome</keyword>
<evidence type="ECO:0000313" key="2">
    <source>
        <dbReference type="EMBL" id="NEU68279.1"/>
    </source>
</evidence>
<gene>
    <name evidence="2" type="ORF">GK091_15410</name>
</gene>
<name>A0A6M0IJ37_9BACT</name>
<dbReference type="EMBL" id="JAAGNZ010000001">
    <property type="protein sequence ID" value="NEU68279.1"/>
    <property type="molecule type" value="Genomic_DNA"/>
</dbReference>
<evidence type="ECO:0000256" key="1">
    <source>
        <dbReference type="SAM" id="MobiDB-lite"/>
    </source>
</evidence>
<comment type="caution">
    <text evidence="2">The sequence shown here is derived from an EMBL/GenBank/DDBJ whole genome shotgun (WGS) entry which is preliminary data.</text>
</comment>
<organism evidence="2 3">
    <name type="scientific">Spirosoma agri</name>
    <dbReference type="NCBI Taxonomy" id="1987381"/>
    <lineage>
        <taxon>Bacteria</taxon>
        <taxon>Pseudomonadati</taxon>
        <taxon>Bacteroidota</taxon>
        <taxon>Cytophagia</taxon>
        <taxon>Cytophagales</taxon>
        <taxon>Cytophagaceae</taxon>
        <taxon>Spirosoma</taxon>
    </lineage>
</organism>
<dbReference type="RefSeq" id="WP_164039964.1">
    <property type="nucleotide sequence ID" value="NZ_JAAGNZ010000001.1"/>
</dbReference>
<feature type="compositionally biased region" description="Acidic residues" evidence="1">
    <location>
        <begin position="172"/>
        <end position="182"/>
    </location>
</feature>
<dbReference type="AlphaFoldDB" id="A0A6M0IJ37"/>
<reference evidence="2 3" key="1">
    <citation type="submission" date="2020-02" db="EMBL/GenBank/DDBJ databases">
        <title>Draft genome sequence of two Spirosoma agri KCTC 52727 and Spirosoma terrae KCTC 52035.</title>
        <authorList>
            <person name="Rojas J."/>
            <person name="Ambika Manirajan B."/>
            <person name="Ratering S."/>
            <person name="Suarez C."/>
            <person name="Schnell S."/>
        </authorList>
    </citation>
    <scope>NUCLEOTIDE SEQUENCE [LARGE SCALE GENOMIC DNA]</scope>
    <source>
        <strain evidence="2 3">KCTC 52727</strain>
    </source>
</reference>
<dbReference type="Proteomes" id="UP000477386">
    <property type="component" value="Unassembled WGS sequence"/>
</dbReference>
<sequence>MIYYKSKIKYSALVDGEAKALTEIYLHEAINYGEVETQCPEILKTRIKTFDEDTIANIGKIKFAEVIFHPMAEDDAFWQVKVTVFDEKKRSWACLVPALDYIAAGQRVSDYLKGSLLPYEIADVKKSDILAVWHPKNELWQGDWYNRMERLYDEGKREVGHNQLDIDFDSKADEDDEDDSDNYDYAQRRNQLHDELTSLGNGLGAVQITASGTDRAGNHKSVTVNLRKNRKRNG</sequence>
<proteinExistence type="predicted"/>
<dbReference type="InterPro" id="IPR027848">
    <property type="entry name" value="DUF4494"/>
</dbReference>